<dbReference type="RefSeq" id="WP_087741522.1">
    <property type="nucleotide sequence ID" value="NZ_JBPWQU010000054.1"/>
</dbReference>
<dbReference type="KEGG" id="lzy:LZ3411_0431"/>
<proteinExistence type="predicted"/>
<sequence length="138" mass="14966">MPRFQVTQVGYTMTADLTVIGPDLLLVVTGGTHPHIGDVTTLTKTTALRTVKFPSHDGRFHKDYLVGERLARQLQPWLTGSCTVTAGIHVDHITQAQIAASGGMGDDLGRQIVAWLRAHPVTAAPPVYYRDGQTPPQN</sequence>
<organism evidence="2 3">
    <name type="scientific">Levilactobacillus zymae</name>
    <dbReference type="NCBI Taxonomy" id="267363"/>
    <lineage>
        <taxon>Bacteria</taxon>
        <taxon>Bacillati</taxon>
        <taxon>Bacillota</taxon>
        <taxon>Bacilli</taxon>
        <taxon>Lactobacillales</taxon>
        <taxon>Lactobacillaceae</taxon>
        <taxon>Levilactobacillus</taxon>
    </lineage>
</organism>
<evidence type="ECO:0000313" key="2">
    <source>
        <dbReference type="EMBL" id="SMS13481.1"/>
    </source>
</evidence>
<dbReference type="EMBL" id="LT854705">
    <property type="protein sequence ID" value="SMS13481.1"/>
    <property type="molecule type" value="Genomic_DNA"/>
</dbReference>
<dbReference type="Pfam" id="PF21758">
    <property type="entry name" value="PAC_bac"/>
    <property type="match status" value="1"/>
</dbReference>
<gene>
    <name evidence="2" type="ORF">LZ3411_0431</name>
</gene>
<evidence type="ECO:0000313" key="3">
    <source>
        <dbReference type="Proteomes" id="UP000195412"/>
    </source>
</evidence>
<dbReference type="AlphaFoldDB" id="A0A1Y6JWH6"/>
<feature type="domain" description="Prenylated flavin chaperone LpdD-like" evidence="1">
    <location>
        <begin position="9"/>
        <end position="116"/>
    </location>
</feature>
<evidence type="ECO:0000259" key="1">
    <source>
        <dbReference type="Pfam" id="PF21758"/>
    </source>
</evidence>
<dbReference type="InterPro" id="IPR048844">
    <property type="entry name" value="LpdD_chaperone-like"/>
</dbReference>
<dbReference type="Proteomes" id="UP000195412">
    <property type="component" value="Chromosome I"/>
</dbReference>
<reference evidence="3" key="1">
    <citation type="submission" date="2017-05" db="EMBL/GenBank/DDBJ databases">
        <authorList>
            <person name="Papadimitriou K."/>
        </authorList>
    </citation>
    <scope>NUCLEOTIDE SEQUENCE [LARGE SCALE GENOMIC DNA]</scope>
    <source>
        <strain evidence="3">ACA-DC 3411</strain>
    </source>
</reference>
<name>A0A1Y6JWH6_9LACO</name>
<protein>
    <recommendedName>
        <fullName evidence="1">Prenylated flavin chaperone LpdD-like domain-containing protein</fullName>
    </recommendedName>
</protein>
<accession>A0A1Y6JWH6</accession>